<dbReference type="PANTHER" id="PTHR43289:SF34">
    <property type="entry name" value="SERINE_THREONINE-PROTEIN KINASE YBDM-RELATED"/>
    <property type="match status" value="1"/>
</dbReference>
<dbReference type="Pfam" id="PF13360">
    <property type="entry name" value="PQQ_2"/>
    <property type="match status" value="1"/>
</dbReference>
<evidence type="ECO:0000256" key="3">
    <source>
        <dbReference type="ARBA" id="ARBA00022777"/>
    </source>
</evidence>
<dbReference type="GO" id="GO:0004674">
    <property type="term" value="F:protein serine/threonine kinase activity"/>
    <property type="evidence" value="ECO:0007669"/>
    <property type="project" value="TreeGrafter"/>
</dbReference>
<evidence type="ECO:0000256" key="2">
    <source>
        <dbReference type="ARBA" id="ARBA00022741"/>
    </source>
</evidence>
<keyword evidence="4 5" id="KW-0067">ATP-binding</keyword>
<dbReference type="InterPro" id="IPR017441">
    <property type="entry name" value="Protein_kinase_ATP_BS"/>
</dbReference>
<dbReference type="SUPFAM" id="SSF56112">
    <property type="entry name" value="Protein kinase-like (PK-like)"/>
    <property type="match status" value="1"/>
</dbReference>
<dbReference type="GO" id="GO:0005524">
    <property type="term" value="F:ATP binding"/>
    <property type="evidence" value="ECO:0007669"/>
    <property type="project" value="UniProtKB-UniRule"/>
</dbReference>
<dbReference type="Pfam" id="PF00069">
    <property type="entry name" value="Pkinase"/>
    <property type="match status" value="1"/>
</dbReference>
<evidence type="ECO:0000259" key="6">
    <source>
        <dbReference type="PROSITE" id="PS50011"/>
    </source>
</evidence>
<dbReference type="AlphaFoldDB" id="A0A7D6YZC2"/>
<sequence length="659" mass="68913">MTTDAVEAIGPYRVIGRLGSGGMGDVLLGRSPGGRQVAIKVVHRHLARDNEFRARFAREIQAARAVGGFYTAAVVDADWEAPQPWFATEYIAGLSLKQLVTDFGPLPESSVEELAAGIVEALAAIHAAGVTHRDLTPGNVLLTESGPRVIDFGIAKLVAETQQVTATGALIGTPGYMSPEHVLGGDVGPAGDVFSLGSVLTLAATGHGPFEDKTTAMVLSRVAYSAPNLTGLREGRLYRIILACLDKDAEARPGTAALLEALRDHRAGPSNHWLPQPMMQALATPPPVEPVGRERKTSRRAILTAAAVGVTALAGAAVATKLIADRSDVKEAAAERKPGGTLLWKADIGTFVDKTYSPEPPAVDGTSVYAGSIDGSVYAVDIATGAIRWKGVMQQQLSHGPVYADGRVFATNSARGIFAFDAATGAELWENSEISSAIAASGGLVFGSVSSTRENGIVAFDVATGARRWTALADAKVDVVPIYAADGAVVTVTGAHEVCLLDAATGAVRWQMSDPKDEIYGLSTPVISGGAVYVSSSNVFRALDVATGAEKWRFRFGGSSTVVRGDTVFVQGDSRAYAFDAADGTVRWLYRTDDTLSRTLAVGEDSVYCIAAKQVLALDIASGEQRWAYGTPDTLGAVTFGSGAIYVGGNDRNLYAISA</sequence>
<organism evidence="7 8">
    <name type="scientific">Nocardia huaxiensis</name>
    <dbReference type="NCBI Taxonomy" id="2755382"/>
    <lineage>
        <taxon>Bacteria</taxon>
        <taxon>Bacillati</taxon>
        <taxon>Actinomycetota</taxon>
        <taxon>Actinomycetes</taxon>
        <taxon>Mycobacteriales</taxon>
        <taxon>Nocardiaceae</taxon>
        <taxon>Nocardia</taxon>
    </lineage>
</organism>
<dbReference type="PROSITE" id="PS50011">
    <property type="entry name" value="PROTEIN_KINASE_DOM"/>
    <property type="match status" value="1"/>
</dbReference>
<dbReference type="InterPro" id="IPR008266">
    <property type="entry name" value="Tyr_kinase_AS"/>
</dbReference>
<keyword evidence="8" id="KW-1185">Reference proteome</keyword>
<evidence type="ECO:0000313" key="8">
    <source>
        <dbReference type="Proteomes" id="UP000515512"/>
    </source>
</evidence>
<dbReference type="PANTHER" id="PTHR43289">
    <property type="entry name" value="MITOGEN-ACTIVATED PROTEIN KINASE KINASE KINASE 20-RELATED"/>
    <property type="match status" value="1"/>
</dbReference>
<dbReference type="InterPro" id="IPR002372">
    <property type="entry name" value="PQQ_rpt_dom"/>
</dbReference>
<dbReference type="InterPro" id="IPR000719">
    <property type="entry name" value="Prot_kinase_dom"/>
</dbReference>
<dbReference type="SUPFAM" id="SSF50998">
    <property type="entry name" value="Quinoprotein alcohol dehydrogenase-like"/>
    <property type="match status" value="1"/>
</dbReference>
<feature type="binding site" evidence="5">
    <location>
        <position position="40"/>
    </location>
    <ligand>
        <name>ATP</name>
        <dbReference type="ChEBI" id="CHEBI:30616"/>
    </ligand>
</feature>
<evidence type="ECO:0000256" key="5">
    <source>
        <dbReference type="PROSITE-ProRule" id="PRU10141"/>
    </source>
</evidence>
<reference evidence="7 8" key="1">
    <citation type="submission" date="2020-07" db="EMBL/GenBank/DDBJ databases">
        <authorList>
            <person name="Zhuang K."/>
            <person name="Ran Y."/>
        </authorList>
    </citation>
    <scope>NUCLEOTIDE SEQUENCE [LARGE SCALE GENOMIC DNA]</scope>
    <source>
        <strain evidence="7 8">WCH-YHL-001</strain>
    </source>
</reference>
<dbReference type="InterPro" id="IPR011047">
    <property type="entry name" value="Quinoprotein_ADH-like_sf"/>
</dbReference>
<dbReference type="SMART" id="SM00564">
    <property type="entry name" value="PQQ"/>
    <property type="match status" value="7"/>
</dbReference>
<evidence type="ECO:0000256" key="1">
    <source>
        <dbReference type="ARBA" id="ARBA00022679"/>
    </source>
</evidence>
<proteinExistence type="predicted"/>
<dbReference type="CDD" id="cd14014">
    <property type="entry name" value="STKc_PknB_like"/>
    <property type="match status" value="1"/>
</dbReference>
<keyword evidence="2 5" id="KW-0547">Nucleotide-binding</keyword>
<keyword evidence="3" id="KW-0418">Kinase</keyword>
<gene>
    <name evidence="7" type="ORF">H0264_22525</name>
</gene>
<evidence type="ECO:0000256" key="4">
    <source>
        <dbReference type="ARBA" id="ARBA00022840"/>
    </source>
</evidence>
<dbReference type="InterPro" id="IPR011009">
    <property type="entry name" value="Kinase-like_dom_sf"/>
</dbReference>
<dbReference type="RefSeq" id="WP_181579374.1">
    <property type="nucleotide sequence ID" value="NZ_CP059399.1"/>
</dbReference>
<dbReference type="Gene3D" id="1.10.510.10">
    <property type="entry name" value="Transferase(Phosphotransferase) domain 1"/>
    <property type="match status" value="1"/>
</dbReference>
<dbReference type="Gene3D" id="3.30.200.20">
    <property type="entry name" value="Phosphorylase Kinase, domain 1"/>
    <property type="match status" value="1"/>
</dbReference>
<feature type="domain" description="Protein kinase" evidence="6">
    <location>
        <begin position="12"/>
        <end position="274"/>
    </location>
</feature>
<dbReference type="InterPro" id="IPR015943">
    <property type="entry name" value="WD40/YVTN_repeat-like_dom_sf"/>
</dbReference>
<dbReference type="Gene3D" id="2.130.10.10">
    <property type="entry name" value="YVTN repeat-like/Quinoprotein amine dehydrogenase"/>
    <property type="match status" value="2"/>
</dbReference>
<name>A0A7D6YZC2_9NOCA</name>
<dbReference type="KEGG" id="nhu:H0264_22525"/>
<dbReference type="EMBL" id="CP059399">
    <property type="protein sequence ID" value="QLY28166.1"/>
    <property type="molecule type" value="Genomic_DNA"/>
</dbReference>
<keyword evidence="1" id="KW-0808">Transferase</keyword>
<dbReference type="PROSITE" id="PS00107">
    <property type="entry name" value="PROTEIN_KINASE_ATP"/>
    <property type="match status" value="1"/>
</dbReference>
<protein>
    <submittedName>
        <fullName evidence="7">PQQ-binding-like beta-propeller repeat protein</fullName>
    </submittedName>
</protein>
<evidence type="ECO:0000313" key="7">
    <source>
        <dbReference type="EMBL" id="QLY28166.1"/>
    </source>
</evidence>
<dbReference type="Proteomes" id="UP000515512">
    <property type="component" value="Chromosome"/>
</dbReference>
<dbReference type="InterPro" id="IPR018391">
    <property type="entry name" value="PQQ_b-propeller_rpt"/>
</dbReference>
<accession>A0A7D6YZC2</accession>
<dbReference type="PROSITE" id="PS00109">
    <property type="entry name" value="PROTEIN_KINASE_TYR"/>
    <property type="match status" value="1"/>
</dbReference>